<keyword evidence="1" id="KW-0812">Transmembrane</keyword>
<keyword evidence="1" id="KW-1133">Transmembrane helix</keyword>
<comment type="caution">
    <text evidence="3">The sequence shown here is derived from an EMBL/GenBank/DDBJ whole genome shotgun (WGS) entry which is preliminary data.</text>
</comment>
<organism evidence="3 4">
    <name type="scientific">Molorchus minor</name>
    <dbReference type="NCBI Taxonomy" id="1323400"/>
    <lineage>
        <taxon>Eukaryota</taxon>
        <taxon>Metazoa</taxon>
        <taxon>Ecdysozoa</taxon>
        <taxon>Arthropoda</taxon>
        <taxon>Hexapoda</taxon>
        <taxon>Insecta</taxon>
        <taxon>Pterygota</taxon>
        <taxon>Neoptera</taxon>
        <taxon>Endopterygota</taxon>
        <taxon>Coleoptera</taxon>
        <taxon>Polyphaga</taxon>
        <taxon>Cucujiformia</taxon>
        <taxon>Chrysomeloidea</taxon>
        <taxon>Cerambycidae</taxon>
        <taxon>Lamiinae</taxon>
        <taxon>Monochamini</taxon>
        <taxon>Molorchus</taxon>
    </lineage>
</organism>
<evidence type="ECO:0000256" key="1">
    <source>
        <dbReference type="SAM" id="Phobius"/>
    </source>
</evidence>
<reference evidence="3" key="1">
    <citation type="journal article" date="2023" name="Insect Mol. Biol.">
        <title>Genome sequencing provides insights into the evolution of gene families encoding plant cell wall-degrading enzymes in longhorned beetles.</title>
        <authorList>
            <person name="Shin N.R."/>
            <person name="Okamura Y."/>
            <person name="Kirsch R."/>
            <person name="Pauchet Y."/>
        </authorList>
    </citation>
    <scope>NUCLEOTIDE SEQUENCE</scope>
    <source>
        <strain evidence="3">MMC_N1</strain>
    </source>
</reference>
<name>A0ABQ9IYY2_9CUCU</name>
<sequence>MESEKVSVKVRYRVRLKKLDIFPKVEDTFKETSSLGGTLSILSCLIILWLIYSEINYFLNSRFVFSFSPDINCDEKLKINVDITVAMTCRNLDADILDSTNQNAFKFGSLEEEDTWFELSPNQKIHFENKRHFNSYLREEYPRQ</sequence>
<dbReference type="EMBL" id="JAPWTJ010001858">
    <property type="protein sequence ID" value="KAJ8969144.1"/>
    <property type="molecule type" value="Genomic_DNA"/>
</dbReference>
<dbReference type="InterPro" id="IPR039542">
    <property type="entry name" value="Erv_N"/>
</dbReference>
<evidence type="ECO:0000259" key="2">
    <source>
        <dbReference type="Pfam" id="PF13850"/>
    </source>
</evidence>
<accession>A0ABQ9IYY2</accession>
<feature type="domain" description="Endoplasmic reticulum vesicle transporter N-terminal" evidence="2">
    <location>
        <begin position="16"/>
        <end position="103"/>
    </location>
</feature>
<dbReference type="PANTHER" id="PTHR10984">
    <property type="entry name" value="ENDOPLASMIC RETICULUM-GOLGI INTERMEDIATE COMPARTMENT PROTEIN"/>
    <property type="match status" value="1"/>
</dbReference>
<protein>
    <recommendedName>
        <fullName evidence="2">Endoplasmic reticulum vesicle transporter N-terminal domain-containing protein</fullName>
    </recommendedName>
</protein>
<dbReference type="InterPro" id="IPR045888">
    <property type="entry name" value="Erv"/>
</dbReference>
<proteinExistence type="predicted"/>
<evidence type="ECO:0000313" key="3">
    <source>
        <dbReference type="EMBL" id="KAJ8969144.1"/>
    </source>
</evidence>
<dbReference type="PANTHER" id="PTHR10984:SF30">
    <property type="entry name" value="ENDOPLASMIC RETICULUM-GOLGI INTERMEDIATE COMPARTMENT PROTEIN 2"/>
    <property type="match status" value="1"/>
</dbReference>
<gene>
    <name evidence="3" type="ORF">NQ317_018591</name>
</gene>
<dbReference type="Proteomes" id="UP001162164">
    <property type="component" value="Unassembled WGS sequence"/>
</dbReference>
<feature type="transmembrane region" description="Helical" evidence="1">
    <location>
        <begin position="33"/>
        <end position="52"/>
    </location>
</feature>
<keyword evidence="4" id="KW-1185">Reference proteome</keyword>
<evidence type="ECO:0000313" key="4">
    <source>
        <dbReference type="Proteomes" id="UP001162164"/>
    </source>
</evidence>
<keyword evidence="1" id="KW-0472">Membrane</keyword>
<dbReference type="Pfam" id="PF13850">
    <property type="entry name" value="ERGIC_N"/>
    <property type="match status" value="1"/>
</dbReference>